<gene>
    <name evidence="1" type="ORF">AVEN_242496_1</name>
</gene>
<evidence type="ECO:0000313" key="2">
    <source>
        <dbReference type="Proteomes" id="UP000499080"/>
    </source>
</evidence>
<sequence>MRDHGSLHRRAGPDCSRPIPTAFDIYDHHSFEINQVQKAGRIPADLSDVFQSIAHCPGRLACYRQQINQTLEL</sequence>
<evidence type="ECO:0000313" key="1">
    <source>
        <dbReference type="EMBL" id="GBN03960.1"/>
    </source>
</evidence>
<reference evidence="1 2" key="1">
    <citation type="journal article" date="2019" name="Sci. Rep.">
        <title>Orb-weaving spider Araneus ventricosus genome elucidates the spidroin gene catalogue.</title>
        <authorList>
            <person name="Kono N."/>
            <person name="Nakamura H."/>
            <person name="Ohtoshi R."/>
            <person name="Moran D.A.P."/>
            <person name="Shinohara A."/>
            <person name="Yoshida Y."/>
            <person name="Fujiwara M."/>
            <person name="Mori M."/>
            <person name="Tomita M."/>
            <person name="Arakawa K."/>
        </authorList>
    </citation>
    <scope>NUCLEOTIDE SEQUENCE [LARGE SCALE GENOMIC DNA]</scope>
</reference>
<organism evidence="1 2">
    <name type="scientific">Araneus ventricosus</name>
    <name type="common">Orbweaver spider</name>
    <name type="synonym">Epeira ventricosa</name>
    <dbReference type="NCBI Taxonomy" id="182803"/>
    <lineage>
        <taxon>Eukaryota</taxon>
        <taxon>Metazoa</taxon>
        <taxon>Ecdysozoa</taxon>
        <taxon>Arthropoda</taxon>
        <taxon>Chelicerata</taxon>
        <taxon>Arachnida</taxon>
        <taxon>Araneae</taxon>
        <taxon>Araneomorphae</taxon>
        <taxon>Entelegynae</taxon>
        <taxon>Araneoidea</taxon>
        <taxon>Araneidae</taxon>
        <taxon>Araneus</taxon>
    </lineage>
</organism>
<keyword evidence="2" id="KW-1185">Reference proteome</keyword>
<feature type="non-terminal residue" evidence="1">
    <location>
        <position position="73"/>
    </location>
</feature>
<dbReference type="Proteomes" id="UP000499080">
    <property type="component" value="Unassembled WGS sequence"/>
</dbReference>
<proteinExistence type="predicted"/>
<name>A0A4Y2KPM2_ARAVE</name>
<accession>A0A4Y2KPM2</accession>
<dbReference type="EMBL" id="BGPR01115444">
    <property type="protein sequence ID" value="GBN03960.1"/>
    <property type="molecule type" value="Genomic_DNA"/>
</dbReference>
<dbReference type="AlphaFoldDB" id="A0A4Y2KPM2"/>
<comment type="caution">
    <text evidence="1">The sequence shown here is derived from an EMBL/GenBank/DDBJ whole genome shotgun (WGS) entry which is preliminary data.</text>
</comment>
<protein>
    <submittedName>
        <fullName evidence="1">Uncharacterized protein</fullName>
    </submittedName>
</protein>